<proteinExistence type="predicted"/>
<keyword evidence="8" id="KW-1185">Reference proteome</keyword>
<accession>A0ABN8EJB8</accession>
<reference evidence="7" key="1">
    <citation type="submission" date="2021-12" db="EMBL/GenBank/DDBJ databases">
        <authorList>
            <person name="Rodrigo-Torres L."/>
            <person name="Arahal R. D."/>
            <person name="Lucena T."/>
        </authorList>
    </citation>
    <scope>NUCLEOTIDE SEQUENCE</scope>
    <source>
        <strain evidence="7">CECT 8267</strain>
    </source>
</reference>
<dbReference type="PANTHER" id="PTHR36153">
    <property type="entry name" value="INNER MEMBRANE PROTEIN-RELATED"/>
    <property type="match status" value="1"/>
</dbReference>
<dbReference type="InterPro" id="IPR009612">
    <property type="entry name" value="IcmF-rel"/>
</dbReference>
<feature type="region of interest" description="Disordered" evidence="1">
    <location>
        <begin position="80"/>
        <end position="99"/>
    </location>
</feature>
<evidence type="ECO:0000259" key="3">
    <source>
        <dbReference type="Pfam" id="PF06744"/>
    </source>
</evidence>
<protein>
    <recommendedName>
        <fullName evidence="9">Type VI secretion system membrane subunit TssM</fullName>
    </recommendedName>
</protein>
<dbReference type="Gene3D" id="3.40.50.300">
    <property type="entry name" value="P-loop containing nucleotide triphosphate hydrolases"/>
    <property type="match status" value="1"/>
</dbReference>
<dbReference type="CDD" id="cd00882">
    <property type="entry name" value="Ras_like_GTPase"/>
    <property type="match status" value="1"/>
</dbReference>
<evidence type="ECO:0000313" key="7">
    <source>
        <dbReference type="EMBL" id="CAH0990146.1"/>
    </source>
</evidence>
<evidence type="ECO:0000313" key="8">
    <source>
        <dbReference type="Proteomes" id="UP000838100"/>
    </source>
</evidence>
<keyword evidence="2" id="KW-0472">Membrane</keyword>
<keyword evidence="2" id="KW-0812">Transmembrane</keyword>
<feature type="transmembrane region" description="Helical" evidence="2">
    <location>
        <begin position="12"/>
        <end position="29"/>
    </location>
</feature>
<evidence type="ECO:0000256" key="2">
    <source>
        <dbReference type="SAM" id="Phobius"/>
    </source>
</evidence>
<dbReference type="InterPro" id="IPR048677">
    <property type="entry name" value="TssM1_hel"/>
</dbReference>
<feature type="domain" description="Type VI secretion system component TssM1 N-terminal" evidence="5">
    <location>
        <begin position="198"/>
        <end position="450"/>
    </location>
</feature>
<dbReference type="SUPFAM" id="SSF52540">
    <property type="entry name" value="P-loop containing nucleoside triphosphate hydrolases"/>
    <property type="match status" value="1"/>
</dbReference>
<evidence type="ECO:0000259" key="5">
    <source>
        <dbReference type="Pfam" id="PF14331"/>
    </source>
</evidence>
<comment type="caution">
    <text evidence="7">The sequence shown here is derived from an EMBL/GenBank/DDBJ whole genome shotgun (WGS) entry which is preliminary data.</text>
</comment>
<evidence type="ECO:0000256" key="1">
    <source>
        <dbReference type="SAM" id="MobiDB-lite"/>
    </source>
</evidence>
<dbReference type="RefSeq" id="WP_237442836.1">
    <property type="nucleotide sequence ID" value="NZ_CAKLPX010000001.1"/>
</dbReference>
<dbReference type="Pfam" id="PF06744">
    <property type="entry name" value="IcmF_C"/>
    <property type="match status" value="1"/>
</dbReference>
<feature type="compositionally biased region" description="Basic and acidic residues" evidence="1">
    <location>
        <begin position="89"/>
        <end position="98"/>
    </location>
</feature>
<dbReference type="InterPro" id="IPR017731">
    <property type="entry name" value="TssM1-like"/>
</dbReference>
<sequence>MRQKIINFFTHKWTLGIIGLMAFACVIGFGSDFIKFGENNTTLASSTRLLIIGVVTLTWFVWQLSTYLLERKSNKAFTEEIQADNTSNDDNRSTEERNNINQRFSDALNTLKKRKLSSNAKGKSIYQLPWYIIIGPPGAGKTTALINSGLQFPMADGGIKPLSGVGGTKDCDWWFSNEAVLIDTAGRFTTQDSHRAIDNTGWHSFLALLKKYRRRRPINGAIIAISIQDLMVQTASQRAQTAQAIKARLEELQTKLGIDYPCYLCFTKCDLIAGFSEYFSDLNQQQREQVLGVTFDDQQNTAIEQQFEQQYSEILTRLNSQLINKTHAERDIEKRSLLLNFPARMEDLSGVLNEFLAQIVATNNYSQTTRLRGVYFTSATQQGHPIDRMMSSVSASFGLDREAPRQLAAAGKSFFLSTLLQRVVFHEAEIVGADKKVERTISSLRYLSFASIAVVFTAAVVIWFGSIGLNKSQIITVDEHIATAQNHLPQTGDKTALSTLNALNSYRAAADIYNQQNHPIIANFGLYDNSLKESTNRLYQQQLRQLLLPRINHAMEAQLLSLTAKEDELLDLFKTYLGFVENKPGANDSVQQWLVNHWQSTLSGKASEIDQLQGHLSNLLAQPSLRYGGNPRVIASARRKLKTTPASQRLYSNLKSQYRDINTELYSKIGPDTQLAFSLNQQSKPLNPSYLFTKQGYKELDLSADSDLINNMSADRWIYGDENIDDFTDADKQRLSDELKKLYFSDYNNTWGQYLDALQLQRLRNMSQAVEALNVLADPIYSPLLTSLETATANTQLQPAVNNPLEGKMKAADKLTELVNSKIQPTPVDNNFSKLQQLTVSQRNQPAKISHYLTVIGNVQMYLAEIDSAPDRQLASFEAAKARYSGQKTPLNKLMIEARTAPQPVKSWLKQIADDSWKIILADAKSHINQLWKRQVFTNYQRYLSNRYPLSNSSNEIPIDDFNSYFSPSGIEKTFVTENLSAFINTQKWQNKVIDGRSLNIATASLKQFKNATEIRNSLYQKGDEASVGFKLEPTKLDSSVRQFEVSIGNSSLQYSHGPRIATRFDWQGGIDMGARIHFEDLNNTGRNEQYQGDWALFRMLDAANIRPGATRNYFAITFNKDGRKADFKLTAISAKNPFNRSTFNRYRCPERL</sequence>
<dbReference type="InterPro" id="IPR025743">
    <property type="entry name" value="TssM1_N"/>
</dbReference>
<dbReference type="PROSITE" id="PS51257">
    <property type="entry name" value="PROKAR_LIPOPROTEIN"/>
    <property type="match status" value="1"/>
</dbReference>
<dbReference type="PANTHER" id="PTHR36153:SF1">
    <property type="entry name" value="TYPE VI SECRETION SYSTEM COMPONENT TSSM1"/>
    <property type="match status" value="1"/>
</dbReference>
<evidence type="ECO:0008006" key="9">
    <source>
        <dbReference type="Google" id="ProtNLM"/>
    </source>
</evidence>
<keyword evidence="2" id="KW-1133">Transmembrane helix</keyword>
<evidence type="ECO:0000259" key="6">
    <source>
        <dbReference type="Pfam" id="PF21070"/>
    </source>
</evidence>
<dbReference type="Pfam" id="PF14331">
    <property type="entry name" value="IcmF-related_N"/>
    <property type="match status" value="1"/>
</dbReference>
<dbReference type="InterPro" id="IPR027417">
    <property type="entry name" value="P-loop_NTPase"/>
</dbReference>
<feature type="domain" description="IcmF-related" evidence="4">
    <location>
        <begin position="500"/>
        <end position="796"/>
    </location>
</feature>
<dbReference type="Pfam" id="PF21070">
    <property type="entry name" value="IcmF_helical"/>
    <property type="match status" value="1"/>
</dbReference>
<organism evidence="7 8">
    <name type="scientific">Sinobacterium norvegicum</name>
    <dbReference type="NCBI Taxonomy" id="1641715"/>
    <lineage>
        <taxon>Bacteria</taxon>
        <taxon>Pseudomonadati</taxon>
        <taxon>Pseudomonadota</taxon>
        <taxon>Gammaproteobacteria</taxon>
        <taxon>Cellvibrionales</taxon>
        <taxon>Spongiibacteraceae</taxon>
        <taxon>Sinobacterium</taxon>
    </lineage>
</organism>
<gene>
    <name evidence="7" type="ORF">SIN8267_00231</name>
</gene>
<feature type="domain" description="Type VI secretion system component TssM1 helical" evidence="6">
    <location>
        <begin position="926"/>
        <end position="1024"/>
    </location>
</feature>
<dbReference type="EMBL" id="CAKLPX010000001">
    <property type="protein sequence ID" value="CAH0990146.1"/>
    <property type="molecule type" value="Genomic_DNA"/>
</dbReference>
<dbReference type="Proteomes" id="UP000838100">
    <property type="component" value="Unassembled WGS sequence"/>
</dbReference>
<feature type="transmembrane region" description="Helical" evidence="2">
    <location>
        <begin position="444"/>
        <end position="465"/>
    </location>
</feature>
<dbReference type="InterPro" id="IPR010623">
    <property type="entry name" value="IcmF_C"/>
</dbReference>
<feature type="domain" description="Type VI secretion system IcmF C-terminal" evidence="3">
    <location>
        <begin position="1030"/>
        <end position="1132"/>
    </location>
</feature>
<dbReference type="Pfam" id="PF06761">
    <property type="entry name" value="IcmF-related"/>
    <property type="match status" value="1"/>
</dbReference>
<evidence type="ECO:0000259" key="4">
    <source>
        <dbReference type="Pfam" id="PF06761"/>
    </source>
</evidence>
<feature type="transmembrane region" description="Helical" evidence="2">
    <location>
        <begin position="49"/>
        <end position="69"/>
    </location>
</feature>
<name>A0ABN8EJB8_9GAMM</name>
<dbReference type="InterPro" id="IPR053156">
    <property type="entry name" value="T6SS_TssM-like"/>
</dbReference>
<dbReference type="NCBIfam" id="TIGR03348">
    <property type="entry name" value="VI_IcmF"/>
    <property type="match status" value="1"/>
</dbReference>